<accession>A0AAC9HTK2</accession>
<dbReference type="EMBL" id="CP014859">
    <property type="protein sequence ID" value="AOS65183.1"/>
    <property type="molecule type" value="Genomic_DNA"/>
</dbReference>
<dbReference type="InterPro" id="IPR034660">
    <property type="entry name" value="DinB/YfiT-like"/>
</dbReference>
<dbReference type="SUPFAM" id="SSF109854">
    <property type="entry name" value="DinB/YfiT-like putative metalloenzymes"/>
    <property type="match status" value="1"/>
</dbReference>
<dbReference type="Gene3D" id="1.20.120.450">
    <property type="entry name" value="dinb family like domain"/>
    <property type="match status" value="1"/>
</dbReference>
<reference evidence="2" key="1">
    <citation type="submission" date="2016-03" db="EMBL/GenBank/DDBJ databases">
        <title>Complete genome sequence of the type strain Actinoalloteichus hymeniacidonis DSM 45092.</title>
        <authorList>
            <person name="Schaffert L."/>
            <person name="Albersmeier A."/>
            <person name="Winkler A."/>
            <person name="Kalinowski J."/>
            <person name="Zotchev S."/>
            <person name="Ruckert C."/>
        </authorList>
    </citation>
    <scope>NUCLEOTIDE SEQUENCE [LARGE SCALE GENOMIC DNA]</scope>
    <source>
        <strain evidence="2">HPA177(T) (DSM 45092(T))</strain>
    </source>
</reference>
<evidence type="ECO:0000313" key="1">
    <source>
        <dbReference type="EMBL" id="AOS65183.1"/>
    </source>
</evidence>
<keyword evidence="2" id="KW-1185">Reference proteome</keyword>
<sequence>MIDDRIDPPNEGTEREVLLGFLRYHRDTLVMKCAELSPAQLATRAVGPSKLSLLGLVRHLADVERHWFRRVLAGEDAPPLFYSDTSPDGEFDDIDPETITQAEVDRAFAGWRAEVAAADAAVAAAESLDLRSVGGRETYSLRWILAHLIEEYCRHNGHADLLRERLDGRTGE</sequence>
<protein>
    <recommendedName>
        <fullName evidence="3">DUF664 family protein</fullName>
    </recommendedName>
</protein>
<evidence type="ECO:0008006" key="3">
    <source>
        <dbReference type="Google" id="ProtNLM"/>
    </source>
</evidence>
<name>A0AAC9HTK2_9PSEU</name>
<dbReference type="KEGG" id="ahm:TL08_21995"/>
<proteinExistence type="predicted"/>
<evidence type="ECO:0000313" key="2">
    <source>
        <dbReference type="Proteomes" id="UP000095210"/>
    </source>
</evidence>
<organism evidence="1 2">
    <name type="scientific">Actinoalloteichus hymeniacidonis</name>
    <dbReference type="NCBI Taxonomy" id="340345"/>
    <lineage>
        <taxon>Bacteria</taxon>
        <taxon>Bacillati</taxon>
        <taxon>Actinomycetota</taxon>
        <taxon>Actinomycetes</taxon>
        <taxon>Pseudonocardiales</taxon>
        <taxon>Pseudonocardiaceae</taxon>
        <taxon>Actinoalloteichus</taxon>
    </lineage>
</organism>
<dbReference type="Proteomes" id="UP000095210">
    <property type="component" value="Chromosome"/>
</dbReference>
<dbReference type="Pfam" id="PF04978">
    <property type="entry name" value="MST"/>
    <property type="match status" value="1"/>
</dbReference>
<dbReference type="InterPro" id="IPR007061">
    <property type="entry name" value="MST-like"/>
</dbReference>
<gene>
    <name evidence="1" type="ORF">TL08_21995</name>
</gene>
<dbReference type="AlphaFoldDB" id="A0AAC9HTK2"/>